<keyword evidence="3" id="KW-1185">Reference proteome</keyword>
<gene>
    <name evidence="2" type="ORF">AJ78_01043</name>
</gene>
<dbReference type="EMBL" id="LGRN01000020">
    <property type="protein sequence ID" value="OJD19013.1"/>
    <property type="molecule type" value="Genomic_DNA"/>
</dbReference>
<feature type="compositionally biased region" description="Acidic residues" evidence="1">
    <location>
        <begin position="54"/>
        <end position="78"/>
    </location>
</feature>
<accession>A0A1J9QUR6</accession>
<comment type="caution">
    <text evidence="2">The sequence shown here is derived from an EMBL/GenBank/DDBJ whole genome shotgun (WGS) entry which is preliminary data.</text>
</comment>
<dbReference type="AlphaFoldDB" id="A0A1J9QUR6"/>
<evidence type="ECO:0000256" key="1">
    <source>
        <dbReference type="SAM" id="MobiDB-lite"/>
    </source>
</evidence>
<evidence type="ECO:0000313" key="2">
    <source>
        <dbReference type="EMBL" id="OJD19013.1"/>
    </source>
</evidence>
<organism evidence="2 3">
    <name type="scientific">Emergomyces pasteurianus Ep9510</name>
    <dbReference type="NCBI Taxonomy" id="1447872"/>
    <lineage>
        <taxon>Eukaryota</taxon>
        <taxon>Fungi</taxon>
        <taxon>Dikarya</taxon>
        <taxon>Ascomycota</taxon>
        <taxon>Pezizomycotina</taxon>
        <taxon>Eurotiomycetes</taxon>
        <taxon>Eurotiomycetidae</taxon>
        <taxon>Onygenales</taxon>
        <taxon>Ajellomycetaceae</taxon>
        <taxon>Emergomyces</taxon>
    </lineage>
</organism>
<dbReference type="Proteomes" id="UP000182235">
    <property type="component" value="Unassembled WGS sequence"/>
</dbReference>
<reference evidence="2 3" key="1">
    <citation type="submission" date="2015-07" db="EMBL/GenBank/DDBJ databases">
        <title>Emmonsia species relationships and genome sequence.</title>
        <authorList>
            <consortium name="The Broad Institute Genomics Platform"/>
            <person name="Cuomo C.A."/>
            <person name="Munoz J.F."/>
            <person name="Imamovic A."/>
            <person name="Priest M.E."/>
            <person name="Young S."/>
            <person name="Clay O.K."/>
            <person name="McEwen J.G."/>
        </authorList>
    </citation>
    <scope>NUCLEOTIDE SEQUENCE [LARGE SCALE GENOMIC DNA]</scope>
    <source>
        <strain evidence="2 3">UAMH 9510</strain>
    </source>
</reference>
<proteinExistence type="predicted"/>
<sequence length="85" mass="9224">MDPFSPVIHLSSLQGTETSFLTSDRAHVATNVLNLPSWMERLPAARMPKMAAFGEDEGSGSDDTDDDTNDIFSDDSGNDTDGMDR</sequence>
<feature type="region of interest" description="Disordered" evidence="1">
    <location>
        <begin position="50"/>
        <end position="85"/>
    </location>
</feature>
<evidence type="ECO:0000313" key="3">
    <source>
        <dbReference type="Proteomes" id="UP000182235"/>
    </source>
</evidence>
<protein>
    <submittedName>
        <fullName evidence="2">Uncharacterized protein</fullName>
    </submittedName>
</protein>
<name>A0A1J9QUR6_9EURO</name>